<dbReference type="Proteomes" id="UP001149813">
    <property type="component" value="Unassembled WGS sequence"/>
</dbReference>
<proteinExistence type="predicted"/>
<dbReference type="SUPFAM" id="SSF55785">
    <property type="entry name" value="PYP-like sensor domain (PAS domain)"/>
    <property type="match status" value="1"/>
</dbReference>
<dbReference type="Gene3D" id="3.30.450.20">
    <property type="entry name" value="PAS domain"/>
    <property type="match status" value="1"/>
</dbReference>
<protein>
    <recommendedName>
        <fullName evidence="3">PAS domain-containing protein</fullName>
    </recommendedName>
</protein>
<dbReference type="OrthoDB" id="411251at2759"/>
<sequence>MEHLSSPEDPQDAMRQPMPLAYIAVHDKTPMMRLLYASSNIREATQFTPSEVIGRPAFSFIKTRKVGEYKEDFGHHQSDSVVVRNTVVNAKDGTSVYMRIIHFSCDDIAFNVAMVYPDMVGLPGSAREARRRMIEQRCRAQDTVYRCSRRVIQACLVLERAEAVDSVSPLGARVVFASRSFELIAGTESSDVQGVAFLSLVATEDVARAAGFLERVAGERSVVIERLRFSRVCAGEQESHVLVEVMAAGSDDGAILLCRPISGLGAGRRSGDGYMSLEEIISSDAETSDIADMWHV</sequence>
<organism evidence="1 2">
    <name type="scientific">Coemansia erecta</name>
    <dbReference type="NCBI Taxonomy" id="147472"/>
    <lineage>
        <taxon>Eukaryota</taxon>
        <taxon>Fungi</taxon>
        <taxon>Fungi incertae sedis</taxon>
        <taxon>Zoopagomycota</taxon>
        <taxon>Kickxellomycotina</taxon>
        <taxon>Kickxellomycetes</taxon>
        <taxon>Kickxellales</taxon>
        <taxon>Kickxellaceae</taxon>
        <taxon>Coemansia</taxon>
    </lineage>
</organism>
<dbReference type="InterPro" id="IPR035965">
    <property type="entry name" value="PAS-like_dom_sf"/>
</dbReference>
<evidence type="ECO:0000313" key="2">
    <source>
        <dbReference type="Proteomes" id="UP001149813"/>
    </source>
</evidence>
<gene>
    <name evidence="1" type="ORF">LPJ53_002036</name>
</gene>
<evidence type="ECO:0000313" key="1">
    <source>
        <dbReference type="EMBL" id="KAJ1723653.1"/>
    </source>
</evidence>
<keyword evidence="2" id="KW-1185">Reference proteome</keyword>
<reference evidence="1" key="1">
    <citation type="submission" date="2022-07" db="EMBL/GenBank/DDBJ databases">
        <title>Phylogenomic reconstructions and comparative analyses of Kickxellomycotina fungi.</title>
        <authorList>
            <person name="Reynolds N.K."/>
            <person name="Stajich J.E."/>
            <person name="Barry K."/>
            <person name="Grigoriev I.V."/>
            <person name="Crous P."/>
            <person name="Smith M.E."/>
        </authorList>
    </citation>
    <scope>NUCLEOTIDE SEQUENCE</scope>
    <source>
        <strain evidence="1">NBRC 32514</strain>
    </source>
</reference>
<name>A0A9W7Y460_9FUNG</name>
<comment type="caution">
    <text evidence="1">The sequence shown here is derived from an EMBL/GenBank/DDBJ whole genome shotgun (WGS) entry which is preliminary data.</text>
</comment>
<dbReference type="AlphaFoldDB" id="A0A9W7Y460"/>
<dbReference type="EMBL" id="JANBOJ010000058">
    <property type="protein sequence ID" value="KAJ1723653.1"/>
    <property type="molecule type" value="Genomic_DNA"/>
</dbReference>
<evidence type="ECO:0008006" key="3">
    <source>
        <dbReference type="Google" id="ProtNLM"/>
    </source>
</evidence>
<accession>A0A9W7Y460</accession>